<keyword evidence="6" id="KW-0862">Zinc</keyword>
<dbReference type="PROSITE" id="PS00143">
    <property type="entry name" value="INSULINASE"/>
    <property type="match status" value="1"/>
</dbReference>
<evidence type="ECO:0000256" key="6">
    <source>
        <dbReference type="ARBA" id="ARBA00022833"/>
    </source>
</evidence>
<dbReference type="InterPro" id="IPR011765">
    <property type="entry name" value="Pept_M16_N"/>
</dbReference>
<evidence type="ECO:0000259" key="11">
    <source>
        <dbReference type="Pfam" id="PF05193"/>
    </source>
</evidence>
<dbReference type="InterPro" id="IPR050626">
    <property type="entry name" value="Peptidase_M16"/>
</dbReference>
<evidence type="ECO:0000256" key="9">
    <source>
        <dbReference type="SAM" id="SignalP"/>
    </source>
</evidence>
<dbReference type="AlphaFoldDB" id="A0A1E5E2N8"/>
<dbReference type="PROSITE" id="PS51257">
    <property type="entry name" value="PROKAR_LIPOPROTEIN"/>
    <property type="match status" value="1"/>
</dbReference>
<evidence type="ECO:0000256" key="2">
    <source>
        <dbReference type="ARBA" id="ARBA00007261"/>
    </source>
</evidence>
<proteinExistence type="inferred from homology"/>
<evidence type="ECO:0000313" key="12">
    <source>
        <dbReference type="EMBL" id="OEF25792.1"/>
    </source>
</evidence>
<feature type="domain" description="Peptidase M16 C-terminal" evidence="11">
    <location>
        <begin position="679"/>
        <end position="852"/>
    </location>
</feature>
<dbReference type="EMBL" id="AJYK02000058">
    <property type="protein sequence ID" value="OEF25792.1"/>
    <property type="molecule type" value="Genomic_DNA"/>
</dbReference>
<dbReference type="GO" id="GO:0004222">
    <property type="term" value="F:metalloendopeptidase activity"/>
    <property type="evidence" value="ECO:0007669"/>
    <property type="project" value="InterPro"/>
</dbReference>
<dbReference type="eggNOG" id="COG0612">
    <property type="taxonomic scope" value="Bacteria"/>
</dbReference>
<dbReference type="GO" id="GO:0046872">
    <property type="term" value="F:metal ion binding"/>
    <property type="evidence" value="ECO:0007669"/>
    <property type="project" value="UniProtKB-KW"/>
</dbReference>
<dbReference type="PANTHER" id="PTHR43690:SF17">
    <property type="entry name" value="PROTEIN YHJJ"/>
    <property type="match status" value="1"/>
</dbReference>
<evidence type="ECO:0000313" key="13">
    <source>
        <dbReference type="Proteomes" id="UP000094070"/>
    </source>
</evidence>
<evidence type="ECO:0000256" key="3">
    <source>
        <dbReference type="ARBA" id="ARBA00022670"/>
    </source>
</evidence>
<evidence type="ECO:0000256" key="1">
    <source>
        <dbReference type="ARBA" id="ARBA00001947"/>
    </source>
</evidence>
<dbReference type="SUPFAM" id="SSF63411">
    <property type="entry name" value="LuxS/MPP-like metallohydrolase"/>
    <property type="match status" value="3"/>
</dbReference>
<keyword evidence="9" id="KW-0732">Signal</keyword>
<keyword evidence="13" id="KW-1185">Reference proteome</keyword>
<feature type="signal peptide" evidence="9">
    <location>
        <begin position="1"/>
        <end position="18"/>
    </location>
</feature>
<gene>
    <name evidence="12" type="ORF">A1QC_08330</name>
</gene>
<keyword evidence="5" id="KW-0378">Hydrolase</keyword>
<accession>A0A1E5E2N8</accession>
<feature type="domain" description="Peptidase M16 C-terminal" evidence="11">
    <location>
        <begin position="203"/>
        <end position="384"/>
    </location>
</feature>
<dbReference type="InterPro" id="IPR011249">
    <property type="entry name" value="Metalloenz_LuxS/M16"/>
</dbReference>
<evidence type="ECO:0000259" key="10">
    <source>
        <dbReference type="Pfam" id="PF00675"/>
    </source>
</evidence>
<comment type="cofactor">
    <cofactor evidence="1">
        <name>Zn(2+)</name>
        <dbReference type="ChEBI" id="CHEBI:29105"/>
    </cofactor>
</comment>
<dbReference type="Gene3D" id="3.30.830.10">
    <property type="entry name" value="Metalloenzyme, LuxS/M16 peptidase-like"/>
    <property type="match status" value="4"/>
</dbReference>
<dbReference type="InterPro" id="IPR007863">
    <property type="entry name" value="Peptidase_M16_C"/>
</dbReference>
<keyword evidence="3" id="KW-0645">Protease</keyword>
<name>A0A1E5E2N8_9VIBR</name>
<sequence length="927" mass="104603">MKIAFTSIISLLLMVACASTSQMSPQPIKNDPDWISNQLPNGLKYHIYHDGKSPVSIRFIVHTGSINETINQQGYAHFLEHMAFNGSQHFKENQIIKDFEKAGASFGADINASTDYVQTTYKLDLPNQDTLDQGMLWFRDIADGLTISETEVEKEKGVILGEYRLRRPEHKPFYFSLYNHLITDTALAQHDPLGTKASIQATTAQGLKQFYRTWYQPQRTEIIISGNLSTSDADALISKHFSNWASTTTESDAKAEAIVNIDDLHYNNQNFVAPIGPYDSASFGLLIPRGKSRWVTLGDQTFYWRDDVAYQLIYQRLNSTFIDHGLAIQQTYTGDYWLEGQRYSQIQVSFAEQDRQEIQAQLISVITSLRDHGVSQTELNNIMSGYQQTLDTADQNWEKQTATEHANGMAHSIRMNQMPQSKADYKNNLTLFIANTDVSVINTHLDQLLAQPKILTIGASKTENVTALNATLPTLTSQLAQAGEKPLFTESDKDFNQPKTIGTITHERIDPQNPNMTIWTLSNGLEVWYLRDRNAGKEVNIAYSGLGGKAALPPELFPTFEVFIPTIIRSGIGQLNGSQLQYKLRSRNIAVSPYSTYTCQGITISTPQDSLADSFATLYTALTDIRVSDVQLKAVKQQSIQAKKIMFQSPAGLFDIEFENHVFPKESYRHLVSFEDISTITAEQIKQTHQILFTQNRNNKLVIIADLDKKQLAPLLRQYAANFPLEPSKDVSYNPNYNQHSRLLTIAPYNNENSSLVLLRTLSNQPLARSTKDIFINDMLSRIIKQRLTQSLREDLSLDYSPNVLAFFADEEQYQDWAFLVWAAPKQVTNIQQAFKDVIEQLHQGITTQETSSVGKQLAADLAPLVADQKQYTAFIQRYLIHGYDFHVLQDPNSFIQTISASDLSQAFEQQFGEGSLSLEALLTPKK</sequence>
<keyword evidence="4" id="KW-0479">Metal-binding</keyword>
<dbReference type="Pfam" id="PF05193">
    <property type="entry name" value="Peptidase_M16_C"/>
    <property type="match status" value="2"/>
</dbReference>
<evidence type="ECO:0000256" key="4">
    <source>
        <dbReference type="ARBA" id="ARBA00022723"/>
    </source>
</evidence>
<evidence type="ECO:0000256" key="7">
    <source>
        <dbReference type="ARBA" id="ARBA00023049"/>
    </source>
</evidence>
<dbReference type="InterPro" id="IPR001431">
    <property type="entry name" value="Pept_M16_Zn_BS"/>
</dbReference>
<keyword evidence="7" id="KW-0482">Metalloprotease</keyword>
<comment type="caution">
    <text evidence="12">The sequence shown here is derived from an EMBL/GenBank/DDBJ whole genome shotgun (WGS) entry which is preliminary data.</text>
</comment>
<evidence type="ECO:0000256" key="8">
    <source>
        <dbReference type="RuleBase" id="RU004447"/>
    </source>
</evidence>
<dbReference type="Proteomes" id="UP000094070">
    <property type="component" value="Unassembled WGS sequence"/>
</dbReference>
<dbReference type="PANTHER" id="PTHR43690">
    <property type="entry name" value="NARDILYSIN"/>
    <property type="match status" value="1"/>
</dbReference>
<dbReference type="Pfam" id="PF00675">
    <property type="entry name" value="Peptidase_M16"/>
    <property type="match status" value="1"/>
</dbReference>
<organism evidence="12 13">
    <name type="scientific">Vibrio rumoiensis 1S-45</name>
    <dbReference type="NCBI Taxonomy" id="1188252"/>
    <lineage>
        <taxon>Bacteria</taxon>
        <taxon>Pseudomonadati</taxon>
        <taxon>Pseudomonadota</taxon>
        <taxon>Gammaproteobacteria</taxon>
        <taxon>Vibrionales</taxon>
        <taxon>Vibrionaceae</taxon>
        <taxon>Vibrio</taxon>
    </lineage>
</organism>
<feature type="chain" id="PRO_5009174663" description="Peptidase M16" evidence="9">
    <location>
        <begin position="19"/>
        <end position="927"/>
    </location>
</feature>
<evidence type="ECO:0008006" key="14">
    <source>
        <dbReference type="Google" id="ProtNLM"/>
    </source>
</evidence>
<dbReference type="GO" id="GO:0006508">
    <property type="term" value="P:proteolysis"/>
    <property type="evidence" value="ECO:0007669"/>
    <property type="project" value="UniProtKB-KW"/>
</dbReference>
<dbReference type="STRING" id="1188252.A1QC_08330"/>
<comment type="similarity">
    <text evidence="2 8">Belongs to the peptidase M16 family.</text>
</comment>
<reference evidence="12 13" key="1">
    <citation type="journal article" date="2012" name="Science">
        <title>Ecological populations of bacteria act as socially cohesive units of antibiotic production and resistance.</title>
        <authorList>
            <person name="Cordero O.X."/>
            <person name="Wildschutte H."/>
            <person name="Kirkup B."/>
            <person name="Proehl S."/>
            <person name="Ngo L."/>
            <person name="Hussain F."/>
            <person name="Le Roux F."/>
            <person name="Mincer T."/>
            <person name="Polz M.F."/>
        </authorList>
    </citation>
    <scope>NUCLEOTIDE SEQUENCE [LARGE SCALE GENOMIC DNA]</scope>
    <source>
        <strain evidence="12 13">1S-45</strain>
    </source>
</reference>
<evidence type="ECO:0000256" key="5">
    <source>
        <dbReference type="ARBA" id="ARBA00022801"/>
    </source>
</evidence>
<protein>
    <recommendedName>
        <fullName evidence="14">Peptidase M16</fullName>
    </recommendedName>
</protein>
<feature type="domain" description="Peptidase M16 N-terminal" evidence="10">
    <location>
        <begin position="51"/>
        <end position="164"/>
    </location>
</feature>